<dbReference type="Proteomes" id="UP000062973">
    <property type="component" value="Chromosome"/>
</dbReference>
<protein>
    <submittedName>
        <fullName evidence="1">Uncharacterized protein</fullName>
    </submittedName>
</protein>
<sequence length="34" mass="3574">MAGPPQQQVGRQLEDSVLTIVTIAVVSPVAERSP</sequence>
<reference evidence="1 2" key="1">
    <citation type="submission" date="2014-07" db="EMBL/GenBank/DDBJ databases">
        <title>Whole Genome Sequence of the Amycolatopsis methanolica 239.</title>
        <authorList>
            <person name="Tang B."/>
        </authorList>
    </citation>
    <scope>NUCLEOTIDE SEQUENCE [LARGE SCALE GENOMIC DNA]</scope>
    <source>
        <strain evidence="1 2">239</strain>
    </source>
</reference>
<dbReference type="HOGENOM" id="CLU_3371660_0_0_11"/>
<accession>A0A076MSQ9</accession>
<evidence type="ECO:0000313" key="2">
    <source>
        <dbReference type="Proteomes" id="UP000062973"/>
    </source>
</evidence>
<evidence type="ECO:0000313" key="1">
    <source>
        <dbReference type="EMBL" id="AIJ21986.1"/>
    </source>
</evidence>
<dbReference type="PATRIC" id="fig|1068978.7.peg.2007"/>
<keyword evidence="2" id="KW-1185">Reference proteome</keyword>
<dbReference type="KEGG" id="amq:AMETH_1894"/>
<name>A0A076MSQ9_AMYME</name>
<organism evidence="1 2">
    <name type="scientific">Amycolatopsis methanolica 239</name>
    <dbReference type="NCBI Taxonomy" id="1068978"/>
    <lineage>
        <taxon>Bacteria</taxon>
        <taxon>Bacillati</taxon>
        <taxon>Actinomycetota</taxon>
        <taxon>Actinomycetes</taxon>
        <taxon>Pseudonocardiales</taxon>
        <taxon>Pseudonocardiaceae</taxon>
        <taxon>Amycolatopsis</taxon>
        <taxon>Amycolatopsis methanolica group</taxon>
    </lineage>
</organism>
<gene>
    <name evidence="1" type="ORF">AMETH_1894</name>
</gene>
<dbReference type="AlphaFoldDB" id="A0A076MSQ9"/>
<dbReference type="EMBL" id="CP009110">
    <property type="protein sequence ID" value="AIJ21986.1"/>
    <property type="molecule type" value="Genomic_DNA"/>
</dbReference>
<proteinExistence type="predicted"/>